<dbReference type="Pfam" id="PF13585">
    <property type="entry name" value="CHU_C"/>
    <property type="match status" value="1"/>
</dbReference>
<evidence type="ECO:0000313" key="1">
    <source>
        <dbReference type="EMBL" id="SER54158.1"/>
    </source>
</evidence>
<comment type="caution">
    <text evidence="1">The sequence shown here is derived from an EMBL/GenBank/DDBJ whole genome shotgun (WGS) entry which is preliminary data.</text>
</comment>
<protein>
    <submittedName>
        <fullName evidence="1">Gliding motility-associated C-terminal domain-containing protein</fullName>
    </submittedName>
</protein>
<proteinExistence type="predicted"/>
<sequence>MRKIHLYIICFSLWNFAVFGQESVEEKFINQGELIVLEGGILSIGYNFENSISGNFENRGEIYYYNNFKNDNLFYSGASSKKAKVYFHPKKELIRQEILGQSVSEFHNVEFRTDNSNQSFLLGNEISVKGESNFISGIIKVSEQEGMFTFLSNSKSIGASDKSHVEGYVEKQGKDSFTYPIGDSGYYRPAKLSASSSEKDLYMSRYVYSEEDFFLDKSSKSGVIEDLNTKEYWEIKRSDSSSGNVLLTLSWDERTTPSELLTNPEKELHIVRWDAKQQLWVDEGGVVDLSNKEITTISGLTGYGYFTLARVKTDLLLEGDLVIYNLVSPDGDGKNDYFIIDNINRYPNNTVEIYNRWGVKVYETSNYNSSDNVFRGYSDGRVTVEKSDKLPSGTYFYIVTYEYKDTQGSRMIKKSGYLQLETD</sequence>
<dbReference type="EMBL" id="FOFY01000018">
    <property type="protein sequence ID" value="SER54158.1"/>
    <property type="molecule type" value="Genomic_DNA"/>
</dbReference>
<keyword evidence="2" id="KW-1185">Reference proteome</keyword>
<evidence type="ECO:0000313" key="2">
    <source>
        <dbReference type="Proteomes" id="UP000183496"/>
    </source>
</evidence>
<reference evidence="1 2" key="1">
    <citation type="submission" date="2016-10" db="EMBL/GenBank/DDBJ databases">
        <authorList>
            <person name="Varghese N."/>
            <person name="Submissions S."/>
        </authorList>
    </citation>
    <scope>NUCLEOTIDE SEQUENCE [LARGE SCALE GENOMIC DNA]</scope>
    <source>
        <strain evidence="2">DSM 19823 / KCTC 23066 / CCTCC M 208030 / D25</strain>
    </source>
</reference>
<organism evidence="1 2">
    <name type="scientific">Myroides profundi</name>
    <dbReference type="NCBI Taxonomy" id="480520"/>
    <lineage>
        <taxon>Bacteria</taxon>
        <taxon>Pseudomonadati</taxon>
        <taxon>Bacteroidota</taxon>
        <taxon>Flavobacteriia</taxon>
        <taxon>Flavobacteriales</taxon>
        <taxon>Flavobacteriaceae</taxon>
        <taxon>Myroides</taxon>
    </lineage>
</organism>
<name>A0AAJ5BFC1_MYRPR</name>
<accession>A0AAJ5BFC1</accession>
<gene>
    <name evidence="1" type="ORF">SAMN04488089_11864</name>
</gene>
<dbReference type="AlphaFoldDB" id="A0AAJ5BFC1"/>
<dbReference type="RefSeq" id="WP_074761290.1">
    <property type="nucleotide sequence ID" value="NZ_FOFY01000018.1"/>
</dbReference>
<dbReference type="Proteomes" id="UP000183496">
    <property type="component" value="Unassembled WGS sequence"/>
</dbReference>